<dbReference type="InterPro" id="IPR010290">
    <property type="entry name" value="TM_effector"/>
</dbReference>
<evidence type="ECO:0000256" key="5">
    <source>
        <dbReference type="ARBA" id="ARBA00022989"/>
    </source>
</evidence>
<dbReference type="SUPFAM" id="SSF103473">
    <property type="entry name" value="MFS general substrate transporter"/>
    <property type="match status" value="1"/>
</dbReference>
<gene>
    <name evidence="8" type="ordered locus">Ksed_05030</name>
</gene>
<keyword evidence="6 7" id="KW-0472">Membrane</keyword>
<dbReference type="STRING" id="478801.Ksed_05030"/>
<evidence type="ECO:0000256" key="1">
    <source>
        <dbReference type="ARBA" id="ARBA00004651"/>
    </source>
</evidence>
<evidence type="ECO:0000313" key="8">
    <source>
        <dbReference type="EMBL" id="ACV05573.1"/>
    </source>
</evidence>
<dbReference type="InterPro" id="IPR036259">
    <property type="entry name" value="MFS_trans_sf"/>
</dbReference>
<dbReference type="PANTHER" id="PTHR23513:SF6">
    <property type="entry name" value="MAJOR FACILITATOR SUPERFAMILY ASSOCIATED DOMAIN-CONTAINING PROTEIN"/>
    <property type="match status" value="1"/>
</dbReference>
<dbReference type="CDD" id="cd06173">
    <property type="entry name" value="MFS_MefA_like"/>
    <property type="match status" value="1"/>
</dbReference>
<name>C7NL31_KYTSD</name>
<dbReference type="GO" id="GO:0005886">
    <property type="term" value="C:plasma membrane"/>
    <property type="evidence" value="ECO:0007669"/>
    <property type="project" value="UniProtKB-SubCell"/>
</dbReference>
<organism evidence="8 9">
    <name type="scientific">Kytococcus sedentarius (strain ATCC 14392 / DSM 20547 / JCM 11482 / CCUG 33030 / NBRC 15357 / NCTC 11040 / CCM 314 / 541)</name>
    <name type="common">Micrococcus sedentarius</name>
    <dbReference type="NCBI Taxonomy" id="478801"/>
    <lineage>
        <taxon>Bacteria</taxon>
        <taxon>Bacillati</taxon>
        <taxon>Actinomycetota</taxon>
        <taxon>Actinomycetes</taxon>
        <taxon>Micrococcales</taxon>
        <taxon>Kytococcaceae</taxon>
        <taxon>Kytococcus</taxon>
    </lineage>
</organism>
<dbReference type="AlphaFoldDB" id="C7NL31"/>
<feature type="transmembrane region" description="Helical" evidence="7">
    <location>
        <begin position="310"/>
        <end position="328"/>
    </location>
</feature>
<protein>
    <submittedName>
        <fullName evidence="8">Major Facilitator Superfamily transporter</fullName>
    </submittedName>
</protein>
<dbReference type="Gene3D" id="1.20.1250.20">
    <property type="entry name" value="MFS general substrate transporter like domains"/>
    <property type="match status" value="1"/>
</dbReference>
<keyword evidence="4 7" id="KW-0812">Transmembrane</keyword>
<keyword evidence="2" id="KW-0813">Transport</keyword>
<accession>C7NL31</accession>
<dbReference type="HOGENOM" id="CLU_034180_13_0_11"/>
<evidence type="ECO:0000313" key="9">
    <source>
        <dbReference type="Proteomes" id="UP000006666"/>
    </source>
</evidence>
<dbReference type="KEGG" id="kse:Ksed_05030"/>
<feature type="transmembrane region" description="Helical" evidence="7">
    <location>
        <begin position="349"/>
        <end position="368"/>
    </location>
</feature>
<evidence type="ECO:0000256" key="3">
    <source>
        <dbReference type="ARBA" id="ARBA00022475"/>
    </source>
</evidence>
<evidence type="ECO:0000256" key="4">
    <source>
        <dbReference type="ARBA" id="ARBA00022692"/>
    </source>
</evidence>
<dbReference type="eggNOG" id="COG2814">
    <property type="taxonomic scope" value="Bacteria"/>
</dbReference>
<dbReference type="Pfam" id="PF05977">
    <property type="entry name" value="MFS_3"/>
    <property type="match status" value="1"/>
</dbReference>
<evidence type="ECO:0000256" key="7">
    <source>
        <dbReference type="SAM" id="Phobius"/>
    </source>
</evidence>
<feature type="transmembrane region" description="Helical" evidence="7">
    <location>
        <begin position="283"/>
        <end position="304"/>
    </location>
</feature>
<feature type="transmembrane region" description="Helical" evidence="7">
    <location>
        <begin position="374"/>
        <end position="393"/>
    </location>
</feature>
<reference evidence="8 9" key="1">
    <citation type="journal article" date="2009" name="Stand. Genomic Sci.">
        <title>Complete genome sequence of Kytococcus sedentarius type strain (541).</title>
        <authorList>
            <person name="Sims D."/>
            <person name="Brettin T."/>
            <person name="Detter J.C."/>
            <person name="Han C."/>
            <person name="Lapidus A."/>
            <person name="Copeland A."/>
            <person name="Glavina Del Rio T."/>
            <person name="Nolan M."/>
            <person name="Chen F."/>
            <person name="Lucas S."/>
            <person name="Tice H."/>
            <person name="Cheng J.F."/>
            <person name="Bruce D."/>
            <person name="Goodwin L."/>
            <person name="Pitluck S."/>
            <person name="Ovchinnikova G."/>
            <person name="Pati A."/>
            <person name="Ivanova N."/>
            <person name="Mavrommatis K."/>
            <person name="Chen A."/>
            <person name="Palaniappan K."/>
            <person name="D'haeseleer P."/>
            <person name="Chain P."/>
            <person name="Bristow J."/>
            <person name="Eisen J.A."/>
            <person name="Markowitz V."/>
            <person name="Hugenholtz P."/>
            <person name="Schneider S."/>
            <person name="Goker M."/>
            <person name="Pukall R."/>
            <person name="Kyrpides N.C."/>
            <person name="Klenk H.P."/>
        </authorList>
    </citation>
    <scope>NUCLEOTIDE SEQUENCE [LARGE SCALE GENOMIC DNA]</scope>
    <source>
        <strain evidence="9">ATCC 14392 / DSM 20547 / JCM 11482 / CCUG 33030 / NBRC 15357 / NCTC 11040 / CCM 314 / 541</strain>
    </source>
</reference>
<keyword evidence="5 7" id="KW-1133">Transmembrane helix</keyword>
<sequence length="414" mass="42846">MGSSFRWLMGSAYSSNLADGVVLAAGPLLVASQTSSALLISAAPMLNRLPWLVLGLGAGAIADRVDRRRMAMLANLLRAAVLMVLVAILVTGQVSIAAVLVVMLLLGTAEVLCDSATNTLLPSVVARKDLVTGNARLMSAFLVANQLVGPAFGAFLFALGSAWPFGVSALAIVLAAVLVSRMVVPPVAGADSETATRTTSGVRGLHADVVSGLRWLRDAPAVRTLVLTILTFNITWAMGWGILVLWAQERVGLGPVGFGLLTSATAVGGVISVLAYDRIAARWSLAGIMKVCLTLEVLMHLVLATTTAASVAYATMFGFGLYTFVWSATSSAVRQRATPQHMMGRISSINMVGLTGGMVIGMPIGGAVADAFGVTAPFWVAFAGSGLTLVLIWRSLSHIAHVAEVGPEAAAAAH</sequence>
<feature type="transmembrane region" description="Helical" evidence="7">
    <location>
        <begin position="253"/>
        <end position="276"/>
    </location>
</feature>
<comment type="subcellular location">
    <subcellularLocation>
        <location evidence="1">Cell membrane</location>
        <topology evidence="1">Multi-pass membrane protein</topology>
    </subcellularLocation>
</comment>
<keyword evidence="9" id="KW-1185">Reference proteome</keyword>
<keyword evidence="3" id="KW-1003">Cell membrane</keyword>
<feature type="transmembrane region" description="Helical" evidence="7">
    <location>
        <begin position="49"/>
        <end position="65"/>
    </location>
</feature>
<dbReference type="PANTHER" id="PTHR23513">
    <property type="entry name" value="INTEGRAL MEMBRANE EFFLUX PROTEIN-RELATED"/>
    <property type="match status" value="1"/>
</dbReference>
<dbReference type="EMBL" id="CP001686">
    <property type="protein sequence ID" value="ACV05573.1"/>
    <property type="molecule type" value="Genomic_DNA"/>
</dbReference>
<proteinExistence type="predicted"/>
<evidence type="ECO:0000256" key="2">
    <source>
        <dbReference type="ARBA" id="ARBA00022448"/>
    </source>
</evidence>
<evidence type="ECO:0000256" key="6">
    <source>
        <dbReference type="ARBA" id="ARBA00023136"/>
    </source>
</evidence>
<feature type="transmembrane region" description="Helical" evidence="7">
    <location>
        <begin position="224"/>
        <end position="247"/>
    </location>
</feature>
<dbReference type="Proteomes" id="UP000006666">
    <property type="component" value="Chromosome"/>
</dbReference>